<dbReference type="Gene3D" id="3.20.20.330">
    <property type="entry name" value="Homocysteine-binding-like domain"/>
    <property type="match status" value="1"/>
</dbReference>
<evidence type="ECO:0000313" key="24">
    <source>
        <dbReference type="EMBL" id="QGT99921.1"/>
    </source>
</evidence>
<dbReference type="GO" id="GO:0046653">
    <property type="term" value="P:tetrahydrofolate metabolic process"/>
    <property type="evidence" value="ECO:0007669"/>
    <property type="project" value="TreeGrafter"/>
</dbReference>
<evidence type="ECO:0000256" key="1">
    <source>
        <dbReference type="ARBA" id="ARBA00001700"/>
    </source>
</evidence>
<keyword evidence="11 19" id="KW-0808">Transferase</keyword>
<dbReference type="Gene3D" id="3.20.20.20">
    <property type="entry name" value="Dihydropteroate synthase-like"/>
    <property type="match status" value="1"/>
</dbReference>
<feature type="binding site" evidence="19">
    <location>
        <position position="207"/>
    </location>
    <ligand>
        <name>Zn(2+)</name>
        <dbReference type="ChEBI" id="CHEBI:29105"/>
    </ligand>
</feature>
<comment type="similarity">
    <text evidence="5">Belongs to the vitamin-B12 dependent methionine synthase family.</text>
</comment>
<dbReference type="InterPro" id="IPR036724">
    <property type="entry name" value="Cobalamin-bd_sf"/>
</dbReference>
<feature type="binding site" evidence="19">
    <location>
        <position position="272"/>
    </location>
    <ligand>
        <name>Zn(2+)</name>
        <dbReference type="ChEBI" id="CHEBI:29105"/>
    </ligand>
</feature>
<dbReference type="InterPro" id="IPR036594">
    <property type="entry name" value="Meth_synthase_dom"/>
</dbReference>
<dbReference type="EMBL" id="CP046457">
    <property type="protein sequence ID" value="QGT99921.1"/>
    <property type="molecule type" value="Genomic_DNA"/>
</dbReference>
<dbReference type="KEGG" id="salq:SYNTR_1328"/>
<dbReference type="InterPro" id="IPR036589">
    <property type="entry name" value="HCY_dom_sf"/>
</dbReference>
<evidence type="ECO:0000256" key="5">
    <source>
        <dbReference type="ARBA" id="ARBA00010398"/>
    </source>
</evidence>
<evidence type="ECO:0000256" key="2">
    <source>
        <dbReference type="ARBA" id="ARBA00001947"/>
    </source>
</evidence>
<keyword evidence="14 19" id="KW-0862">Zinc</keyword>
<comment type="pathway">
    <text evidence="4">Amino-acid biosynthesis; L-methionine biosynthesis via de novo pathway; L-methionine from L-homocysteine (MetH route): step 1/1.</text>
</comment>
<keyword evidence="25" id="KW-1185">Reference proteome</keyword>
<gene>
    <name evidence="24" type="ORF">SYNTR_1328</name>
</gene>
<evidence type="ECO:0000259" key="23">
    <source>
        <dbReference type="PROSITE" id="PS51337"/>
    </source>
</evidence>
<feature type="binding site" evidence="19">
    <location>
        <position position="273"/>
    </location>
    <ligand>
        <name>Zn(2+)</name>
        <dbReference type="ChEBI" id="CHEBI:29105"/>
    </ligand>
</feature>
<dbReference type="FunFam" id="3.40.50.280:FF:000006">
    <property type="entry name" value="Methionine synthase (B12-dependent)"/>
    <property type="match status" value="1"/>
</dbReference>
<evidence type="ECO:0000256" key="9">
    <source>
        <dbReference type="ARBA" id="ARBA00022605"/>
    </source>
</evidence>
<dbReference type="PROSITE" id="PS51337">
    <property type="entry name" value="B12_BINDING_NTER"/>
    <property type="match status" value="1"/>
</dbReference>
<dbReference type="PROSITE" id="PS50970">
    <property type="entry name" value="HCY"/>
    <property type="match status" value="1"/>
</dbReference>
<evidence type="ECO:0000259" key="22">
    <source>
        <dbReference type="PROSITE" id="PS51332"/>
    </source>
</evidence>
<dbReference type="SMART" id="SM01018">
    <property type="entry name" value="B12-binding_2"/>
    <property type="match status" value="1"/>
</dbReference>
<evidence type="ECO:0000256" key="3">
    <source>
        <dbReference type="ARBA" id="ARBA00001956"/>
    </source>
</evidence>
<evidence type="ECO:0000256" key="4">
    <source>
        <dbReference type="ARBA" id="ARBA00005178"/>
    </source>
</evidence>
<dbReference type="GO" id="GO:0031419">
    <property type="term" value="F:cobalamin binding"/>
    <property type="evidence" value="ECO:0007669"/>
    <property type="project" value="UniProtKB-KW"/>
</dbReference>
<dbReference type="InterPro" id="IPR011005">
    <property type="entry name" value="Dihydropteroate_synth-like_sf"/>
</dbReference>
<evidence type="ECO:0000256" key="6">
    <source>
        <dbReference type="ARBA" id="ARBA00012032"/>
    </source>
</evidence>
<name>A0A6I6DL04_9FIRM</name>
<keyword evidence="16" id="KW-0170">Cobalt</keyword>
<organism evidence="24 25">
    <name type="scientific">Candidatus Syntrophocurvum alkaliphilum</name>
    <dbReference type="NCBI Taxonomy" id="2293317"/>
    <lineage>
        <taxon>Bacteria</taxon>
        <taxon>Bacillati</taxon>
        <taxon>Bacillota</taxon>
        <taxon>Clostridia</taxon>
        <taxon>Eubacteriales</taxon>
        <taxon>Syntrophomonadaceae</taxon>
        <taxon>Candidatus Syntrophocurvum</taxon>
    </lineage>
</organism>
<comment type="function">
    <text evidence="17">Catalyzes the transfer of a methyl group from methyl-cobalamin to homocysteine, yielding enzyme-bound cob(I)alamin and methionine. Subsequently, remethylates the cofactor using methyltetrahydrofolate.</text>
</comment>
<evidence type="ECO:0000256" key="8">
    <source>
        <dbReference type="ARBA" id="ARBA00022603"/>
    </source>
</evidence>
<dbReference type="GO" id="GO:0005829">
    <property type="term" value="C:cytosol"/>
    <property type="evidence" value="ECO:0007669"/>
    <property type="project" value="TreeGrafter"/>
</dbReference>
<keyword evidence="15" id="KW-0486">Methionine biosynthesis</keyword>
<dbReference type="PANTHER" id="PTHR45833">
    <property type="entry name" value="METHIONINE SYNTHASE"/>
    <property type="match status" value="1"/>
</dbReference>
<evidence type="ECO:0000256" key="11">
    <source>
        <dbReference type="ARBA" id="ARBA00022679"/>
    </source>
</evidence>
<protein>
    <recommendedName>
        <fullName evidence="7">Methionine synthase</fullName>
        <ecNumber evidence="6">2.1.1.13</ecNumber>
    </recommendedName>
    <alternativeName>
        <fullName evidence="18">5-methyltetrahydrofolate--homocysteine methyltransferase</fullName>
    </alternativeName>
</protein>
<reference evidence="25" key="1">
    <citation type="journal article" date="2019" name="Microbiology">
        <title>Complete Genome Sequence of an Uncultured Bacterium of the Candidate Phylum Bipolaricaulota.</title>
        <authorList>
            <person name="Kadnikov V.V."/>
            <person name="Mardanov A.V."/>
            <person name="Beletsky A.V."/>
            <person name="Frank Y.A."/>
            <person name="Karnachuk O.V."/>
            <person name="Ravin N.V."/>
        </authorList>
    </citation>
    <scope>NUCLEOTIDE SEQUENCE [LARGE SCALE GENOMIC DNA]</scope>
</reference>
<dbReference type="Pfam" id="PF02310">
    <property type="entry name" value="B12-binding"/>
    <property type="match status" value="1"/>
</dbReference>
<dbReference type="NCBIfam" id="NF005719">
    <property type="entry name" value="PRK07535.1"/>
    <property type="match status" value="1"/>
</dbReference>
<dbReference type="InterPro" id="IPR017215">
    <property type="entry name" value="MetH_bac"/>
</dbReference>
<comment type="catalytic activity">
    <reaction evidence="1">
        <text>(6S)-5-methyl-5,6,7,8-tetrahydrofolate + L-homocysteine = (6S)-5,6,7,8-tetrahydrofolate + L-methionine</text>
        <dbReference type="Rhea" id="RHEA:11172"/>
        <dbReference type="ChEBI" id="CHEBI:18608"/>
        <dbReference type="ChEBI" id="CHEBI:57453"/>
        <dbReference type="ChEBI" id="CHEBI:57844"/>
        <dbReference type="ChEBI" id="CHEBI:58199"/>
        <dbReference type="EC" id="2.1.1.13"/>
    </reaction>
</comment>
<dbReference type="UniPathway" id="UPA00051">
    <property type="reaction ID" value="UER00081"/>
</dbReference>
<dbReference type="Pfam" id="PF02574">
    <property type="entry name" value="S-methyl_trans"/>
    <property type="match status" value="1"/>
</dbReference>
<accession>A0A6I6DL04</accession>
<dbReference type="SUPFAM" id="SSF51717">
    <property type="entry name" value="Dihydropteroate synthetase-like"/>
    <property type="match status" value="1"/>
</dbReference>
<dbReference type="SUPFAM" id="SSF82282">
    <property type="entry name" value="Homocysteine S-methyltransferase"/>
    <property type="match status" value="1"/>
</dbReference>
<dbReference type="Gene3D" id="1.10.1240.10">
    <property type="entry name" value="Methionine synthase domain"/>
    <property type="match status" value="1"/>
</dbReference>
<keyword evidence="10" id="KW-0846">Cobalamin</keyword>
<evidence type="ECO:0000256" key="12">
    <source>
        <dbReference type="ARBA" id="ARBA00022691"/>
    </source>
</evidence>
<keyword evidence="8 19" id="KW-0489">Methyltransferase</keyword>
<dbReference type="GO" id="GO:0008705">
    <property type="term" value="F:methionine synthase activity"/>
    <property type="evidence" value="ECO:0007669"/>
    <property type="project" value="UniProtKB-EC"/>
</dbReference>
<proteinExistence type="inferred from homology"/>
<dbReference type="InterPro" id="IPR003759">
    <property type="entry name" value="Cbl-bd_cap"/>
</dbReference>
<evidence type="ECO:0000313" key="25">
    <source>
        <dbReference type="Proteomes" id="UP000426444"/>
    </source>
</evidence>
<dbReference type="InterPro" id="IPR003726">
    <property type="entry name" value="HCY_dom"/>
</dbReference>
<evidence type="ECO:0000256" key="10">
    <source>
        <dbReference type="ARBA" id="ARBA00022628"/>
    </source>
</evidence>
<dbReference type="InterPro" id="IPR050554">
    <property type="entry name" value="Met_Synthase/Corrinoid"/>
</dbReference>
<dbReference type="GO" id="GO:0046872">
    <property type="term" value="F:metal ion binding"/>
    <property type="evidence" value="ECO:0007669"/>
    <property type="project" value="UniProtKB-KW"/>
</dbReference>
<sequence>MKTDIQQLLKERILILDGAMGTMLQENGLEPGMCPELYGIENAQVLFEIHKQYVEAGSDIIQTNTFGGNRYKLDEFGLGERVVEINTEAVRIAKQSANNKAFVAASIGPTGKLLKPVGEVEFNDLYNVYKEQAIACEKAGADLISIETMTDIGEMRAALIAIRSNTSLPVLAHMTFEDGERTMMGTDPVTALIILEALSPLAIGANCSGGAKELLPIISTMANYTSGYLSVEPNAGLPRLIDDKTIFPDSPEEMAEYAIRLSDAGANIIGGCCGSTPTHVKAMSNAVKGLSPRKHTSKKLFAFASRSQHLIIGDDKPLAFIGERINPTARKNLAQDIKDGKMQMVIEEAKKQVQVGTPILDVNMGVPGIDEAEAMKKAIMSIQSAIDVPLVIDSTNLNAVEEGLKNFIGRPLINSTTGEEKALSELLPIAKKYGAAILGLCLDETGIPDKAEDRVKIAGKIYQRAKEYGLRDEDIYIDCLVKTASAEQTQVMETIKALQSIKENLNVRTVLGISNVSHGLPARDILNSTYLSMAWYGGVDLPIINPFDQKMMEATRAAAVLLNRDTNATQYIENYKEYQPSDNIGLRHTICEKCNLPDIISENKAEQKEVKITDDKNTIVENNVKNNLSKAILEGNVDNIQSLVINAVEKENIPALEVVNQALIPGIEKAGELYDKKQYFLPQLMMAAESMKKAFAVIKSYFDDSDTSNQGVIVMATVEGDIHDIGKNIVCVLLENYGFKIIDLGKDVPAETILQRAEEEKADIIGLSALMTTTMPRMKEIIEGVKEKQLNCRVMVGGAVLNQEYADKIGADAYSEDARQAVITAQRLLGLSSIIEGENKL</sequence>
<feature type="domain" description="Pterin-binding" evidence="21">
    <location>
        <begin position="318"/>
        <end position="585"/>
    </location>
</feature>
<dbReference type="Pfam" id="PF02607">
    <property type="entry name" value="B12-binding_2"/>
    <property type="match status" value="1"/>
</dbReference>
<evidence type="ECO:0000256" key="15">
    <source>
        <dbReference type="ARBA" id="ARBA00023167"/>
    </source>
</evidence>
<comment type="cofactor">
    <cofactor evidence="2 19">
        <name>Zn(2+)</name>
        <dbReference type="ChEBI" id="CHEBI:29105"/>
    </cofactor>
</comment>
<dbReference type="RefSeq" id="WP_156203767.1">
    <property type="nucleotide sequence ID" value="NZ_CP046457.1"/>
</dbReference>
<dbReference type="AlphaFoldDB" id="A0A6I6DL04"/>
<evidence type="ECO:0000256" key="7">
    <source>
        <dbReference type="ARBA" id="ARBA00013998"/>
    </source>
</evidence>
<evidence type="ECO:0000256" key="14">
    <source>
        <dbReference type="ARBA" id="ARBA00022833"/>
    </source>
</evidence>
<feature type="domain" description="Hcy-binding" evidence="20">
    <location>
        <begin position="2"/>
        <end position="287"/>
    </location>
</feature>
<dbReference type="PROSITE" id="PS50972">
    <property type="entry name" value="PTERIN_BINDING"/>
    <property type="match status" value="1"/>
</dbReference>
<keyword evidence="12" id="KW-0949">S-adenosyl-L-methionine</keyword>
<dbReference type="OrthoDB" id="9803687at2"/>
<dbReference type="SUPFAM" id="SSF47644">
    <property type="entry name" value="Methionine synthase domain"/>
    <property type="match status" value="1"/>
</dbReference>
<dbReference type="GO" id="GO:0050667">
    <property type="term" value="P:homocysteine metabolic process"/>
    <property type="evidence" value="ECO:0007669"/>
    <property type="project" value="TreeGrafter"/>
</dbReference>
<evidence type="ECO:0000256" key="17">
    <source>
        <dbReference type="ARBA" id="ARBA00025552"/>
    </source>
</evidence>
<feature type="domain" description="B12-binding" evidence="22">
    <location>
        <begin position="710"/>
        <end position="839"/>
    </location>
</feature>
<keyword evidence="13 19" id="KW-0479">Metal-binding</keyword>
<dbReference type="PIRSF" id="PIRSF037472">
    <property type="entry name" value="DHPS_mtfrase"/>
    <property type="match status" value="1"/>
</dbReference>
<dbReference type="SUPFAM" id="SSF52242">
    <property type="entry name" value="Cobalamin (vitamin B12)-binding domain"/>
    <property type="match status" value="1"/>
</dbReference>
<evidence type="ECO:0000259" key="20">
    <source>
        <dbReference type="PROSITE" id="PS50970"/>
    </source>
</evidence>
<dbReference type="Proteomes" id="UP000426444">
    <property type="component" value="Chromosome"/>
</dbReference>
<dbReference type="PANTHER" id="PTHR45833:SF1">
    <property type="entry name" value="METHIONINE SYNTHASE"/>
    <property type="match status" value="1"/>
</dbReference>
<dbReference type="InterPro" id="IPR000489">
    <property type="entry name" value="Pterin-binding_dom"/>
</dbReference>
<keyword evidence="9" id="KW-0028">Amino-acid biosynthesis</keyword>
<dbReference type="InterPro" id="IPR006158">
    <property type="entry name" value="Cobalamin-bd"/>
</dbReference>
<evidence type="ECO:0000256" key="18">
    <source>
        <dbReference type="ARBA" id="ARBA00031040"/>
    </source>
</evidence>
<dbReference type="PROSITE" id="PS51332">
    <property type="entry name" value="B12_BINDING"/>
    <property type="match status" value="1"/>
</dbReference>
<dbReference type="Gene3D" id="3.40.50.280">
    <property type="entry name" value="Cobalamin-binding domain"/>
    <property type="match status" value="1"/>
</dbReference>
<evidence type="ECO:0000259" key="21">
    <source>
        <dbReference type="PROSITE" id="PS50972"/>
    </source>
</evidence>
<evidence type="ECO:0000256" key="16">
    <source>
        <dbReference type="ARBA" id="ARBA00023285"/>
    </source>
</evidence>
<dbReference type="EC" id="2.1.1.13" evidence="6"/>
<dbReference type="GO" id="GO:0032259">
    <property type="term" value="P:methylation"/>
    <property type="evidence" value="ECO:0007669"/>
    <property type="project" value="UniProtKB-KW"/>
</dbReference>
<dbReference type="CDD" id="cd02070">
    <property type="entry name" value="corrinoid_protein_B12-BD"/>
    <property type="match status" value="1"/>
</dbReference>
<evidence type="ECO:0000256" key="13">
    <source>
        <dbReference type="ARBA" id="ARBA00022723"/>
    </source>
</evidence>
<evidence type="ECO:0000256" key="19">
    <source>
        <dbReference type="PROSITE-ProRule" id="PRU00333"/>
    </source>
</evidence>
<comment type="cofactor">
    <cofactor evidence="3">
        <name>methylcob(III)alamin</name>
        <dbReference type="ChEBI" id="CHEBI:28115"/>
    </cofactor>
</comment>
<dbReference type="Pfam" id="PF00809">
    <property type="entry name" value="Pterin_bind"/>
    <property type="match status" value="1"/>
</dbReference>
<feature type="domain" description="B12-binding N-terminal" evidence="23">
    <location>
        <begin position="615"/>
        <end position="710"/>
    </location>
</feature>